<feature type="compositionally biased region" description="Basic and acidic residues" evidence="1">
    <location>
        <begin position="36"/>
        <end position="63"/>
    </location>
</feature>
<comment type="caution">
    <text evidence="2">The sequence shown here is derived from an EMBL/GenBank/DDBJ whole genome shotgun (WGS) entry which is preliminary data.</text>
</comment>
<accession>A0A8T0K4Q2</accession>
<dbReference type="AlphaFoldDB" id="A0A8T0K4Q2"/>
<evidence type="ECO:0000256" key="1">
    <source>
        <dbReference type="SAM" id="MobiDB-lite"/>
    </source>
</evidence>
<proteinExistence type="predicted"/>
<evidence type="ECO:0000313" key="2">
    <source>
        <dbReference type="EMBL" id="KAG2394687.1"/>
    </source>
</evidence>
<gene>
    <name evidence="2" type="ORF">HKW66_Vig0079380</name>
</gene>
<dbReference type="EMBL" id="JABFOF010000006">
    <property type="protein sequence ID" value="KAG2394687.1"/>
    <property type="molecule type" value="Genomic_DNA"/>
</dbReference>
<protein>
    <submittedName>
        <fullName evidence="2">Uncharacterized protein</fullName>
    </submittedName>
</protein>
<name>A0A8T0K4Q2_PHAAN</name>
<reference evidence="2 3" key="1">
    <citation type="submission" date="2020-05" db="EMBL/GenBank/DDBJ databases">
        <title>Vigna angularis (adzuki bean) Var. LongXiaoDou No. 4 denovo assembly.</title>
        <authorList>
            <person name="Xiang H."/>
        </authorList>
    </citation>
    <scope>NUCLEOTIDE SEQUENCE [LARGE SCALE GENOMIC DNA]</scope>
    <source>
        <tissue evidence="2">Leaf</tissue>
    </source>
</reference>
<organism evidence="2 3">
    <name type="scientific">Phaseolus angularis</name>
    <name type="common">Azuki bean</name>
    <name type="synonym">Vigna angularis</name>
    <dbReference type="NCBI Taxonomy" id="3914"/>
    <lineage>
        <taxon>Eukaryota</taxon>
        <taxon>Viridiplantae</taxon>
        <taxon>Streptophyta</taxon>
        <taxon>Embryophyta</taxon>
        <taxon>Tracheophyta</taxon>
        <taxon>Spermatophyta</taxon>
        <taxon>Magnoliopsida</taxon>
        <taxon>eudicotyledons</taxon>
        <taxon>Gunneridae</taxon>
        <taxon>Pentapetalae</taxon>
        <taxon>rosids</taxon>
        <taxon>fabids</taxon>
        <taxon>Fabales</taxon>
        <taxon>Fabaceae</taxon>
        <taxon>Papilionoideae</taxon>
        <taxon>50 kb inversion clade</taxon>
        <taxon>NPAAA clade</taxon>
        <taxon>indigoferoid/millettioid clade</taxon>
        <taxon>Phaseoleae</taxon>
        <taxon>Vigna</taxon>
    </lineage>
</organism>
<evidence type="ECO:0000313" key="3">
    <source>
        <dbReference type="Proteomes" id="UP000743370"/>
    </source>
</evidence>
<sequence length="158" mass="17421">MAGTQFFNLSRSSLAKPSRPLLYNPIKNYGQGSKGRLMEERAPSTAEEFERVAEEKKAKETKKGVASQSLGKAIDGAEEAAIGKQKVESVKNSASLVNMLYWWWGIDVQLKQPTKHITGNCAFNVVSFVFSIFFGDKTEKGENLGPLKNPSFSRICLG</sequence>
<feature type="region of interest" description="Disordered" evidence="1">
    <location>
        <begin position="30"/>
        <end position="65"/>
    </location>
</feature>
<dbReference type="Proteomes" id="UP000743370">
    <property type="component" value="Unassembled WGS sequence"/>
</dbReference>